<dbReference type="GO" id="GO:0003676">
    <property type="term" value="F:nucleic acid binding"/>
    <property type="evidence" value="ECO:0007669"/>
    <property type="project" value="InterPro"/>
</dbReference>
<dbReference type="Gene3D" id="3.30.420.10">
    <property type="entry name" value="Ribonuclease H-like superfamily/Ribonuclease H"/>
    <property type="match status" value="1"/>
</dbReference>
<name>A0A061DRY2_THECC</name>
<accession>A0A061DRY2</accession>
<dbReference type="AlphaFoldDB" id="A0A061DRY2"/>
<dbReference type="EMBL" id="CM001879">
    <property type="protein sequence ID" value="EOX95147.1"/>
    <property type="molecule type" value="Genomic_DNA"/>
</dbReference>
<dbReference type="InterPro" id="IPR026960">
    <property type="entry name" value="RVT-Znf"/>
</dbReference>
<dbReference type="HOGENOM" id="CLU_000680_21_2_1"/>
<evidence type="ECO:0000313" key="3">
    <source>
        <dbReference type="Proteomes" id="UP000026915"/>
    </source>
</evidence>
<sequence length="376" mass="43777">MECLNHIQLDEEMEDKLIWKSMLSGHYTPNSFSELALGNNGSEEVLWREMWARLAPPKVEVFVWQLMKGRIVCKEELVKRNLLHREAAVCNVCNNDVESINHLFFICRAVWDVWCMWLADWGNISCFPGDAPAFFLAWNNCPVDIARRKVWRMSFFTIVWSIWLYKNKMVFDGLTWDACKVLEIIKIRMAWWVKSKWPQDNLDTLKIVRFSLLVAIPTKRDKVKVQVQWKIPPNGWLKFNTDGAARGYPGPLGIWGVLRNEKGMVKMLFSKTEDWDDANLMEMLAIQEALILFMVTDWCHPFGLIIETDSINAVTWVSKPLSSPWRLRNLVLKIKALLSKIPKWQIIHTPRYGNELADSLTELGVERATDLLQVIP</sequence>
<dbReference type="InterPro" id="IPR012337">
    <property type="entry name" value="RNaseH-like_sf"/>
</dbReference>
<reference evidence="2 3" key="1">
    <citation type="journal article" date="2013" name="Genome Biol.">
        <title>The genome sequence of the most widely cultivated cacao type and its use to identify candidate genes regulating pod color.</title>
        <authorList>
            <person name="Motamayor J.C."/>
            <person name="Mockaitis K."/>
            <person name="Schmutz J."/>
            <person name="Haiminen N."/>
            <person name="Iii D.L."/>
            <person name="Cornejo O."/>
            <person name="Findley S.D."/>
            <person name="Zheng P."/>
            <person name="Utro F."/>
            <person name="Royaert S."/>
            <person name="Saski C."/>
            <person name="Jenkins J."/>
            <person name="Podicheti R."/>
            <person name="Zhao M."/>
            <person name="Scheffler B.E."/>
            <person name="Stack J.C."/>
            <person name="Feltus F.A."/>
            <person name="Mustiga G.M."/>
            <person name="Amores F."/>
            <person name="Phillips W."/>
            <person name="Marelli J.P."/>
            <person name="May G.D."/>
            <person name="Shapiro H."/>
            <person name="Ma J."/>
            <person name="Bustamante C.D."/>
            <person name="Schnell R.J."/>
            <person name="Main D."/>
            <person name="Gilbert D."/>
            <person name="Parida L."/>
            <person name="Kuhn D.N."/>
        </authorList>
    </citation>
    <scope>NUCLEOTIDE SEQUENCE [LARGE SCALE GENOMIC DNA]</scope>
    <source>
        <strain evidence="3">cv. Matina 1-6</strain>
    </source>
</reference>
<dbReference type="PANTHER" id="PTHR33033:SF121">
    <property type="entry name" value="POLYNUCLEOTIDYL TRANSFERASE, RIBONUCLEASE H-LIKE SUPERFAMILY PROTEIN"/>
    <property type="match status" value="1"/>
</dbReference>
<keyword evidence="3" id="KW-1185">Reference proteome</keyword>
<organism evidence="2 3">
    <name type="scientific">Theobroma cacao</name>
    <name type="common">Cacao</name>
    <name type="synonym">Cocoa</name>
    <dbReference type="NCBI Taxonomy" id="3641"/>
    <lineage>
        <taxon>Eukaryota</taxon>
        <taxon>Viridiplantae</taxon>
        <taxon>Streptophyta</taxon>
        <taxon>Embryophyta</taxon>
        <taxon>Tracheophyta</taxon>
        <taxon>Spermatophyta</taxon>
        <taxon>Magnoliopsida</taxon>
        <taxon>eudicotyledons</taxon>
        <taxon>Gunneridae</taxon>
        <taxon>Pentapetalae</taxon>
        <taxon>rosids</taxon>
        <taxon>malvids</taxon>
        <taxon>Malvales</taxon>
        <taxon>Malvaceae</taxon>
        <taxon>Byttnerioideae</taxon>
        <taxon>Theobroma</taxon>
    </lineage>
</organism>
<dbReference type="PROSITE" id="PS50879">
    <property type="entry name" value="RNASE_H_1"/>
    <property type="match status" value="1"/>
</dbReference>
<dbReference type="CDD" id="cd06222">
    <property type="entry name" value="RNase_H_like"/>
    <property type="match status" value="1"/>
</dbReference>
<dbReference type="InterPro" id="IPR002156">
    <property type="entry name" value="RNaseH_domain"/>
</dbReference>
<gene>
    <name evidence="2" type="ORF">TCM_004701</name>
</gene>
<dbReference type="PANTHER" id="PTHR33033">
    <property type="entry name" value="POLYNUCLEOTIDYL TRANSFERASE, RIBONUCLEASE H-LIKE SUPERFAMILY PROTEIN-RELATED"/>
    <property type="match status" value="1"/>
</dbReference>
<dbReference type="InParanoid" id="A0A061DRY2"/>
<dbReference type="SUPFAM" id="SSF53098">
    <property type="entry name" value="Ribonuclease H-like"/>
    <property type="match status" value="1"/>
</dbReference>
<dbReference type="Proteomes" id="UP000026915">
    <property type="component" value="Chromosome 1"/>
</dbReference>
<protein>
    <recommendedName>
        <fullName evidence="1">RNase H type-1 domain-containing protein</fullName>
    </recommendedName>
</protein>
<dbReference type="InterPro" id="IPR044730">
    <property type="entry name" value="RNase_H-like_dom_plant"/>
</dbReference>
<proteinExistence type="predicted"/>
<evidence type="ECO:0000313" key="2">
    <source>
        <dbReference type="EMBL" id="EOX95147.1"/>
    </source>
</evidence>
<dbReference type="eggNOG" id="KOG1075">
    <property type="taxonomic scope" value="Eukaryota"/>
</dbReference>
<feature type="domain" description="RNase H type-1" evidence="1">
    <location>
        <begin position="233"/>
        <end position="366"/>
    </location>
</feature>
<dbReference type="Pfam" id="PF13966">
    <property type="entry name" value="zf-RVT"/>
    <property type="match status" value="1"/>
</dbReference>
<dbReference type="Gramene" id="EOX95147">
    <property type="protein sequence ID" value="EOX95147"/>
    <property type="gene ID" value="TCM_004701"/>
</dbReference>
<dbReference type="Pfam" id="PF13456">
    <property type="entry name" value="RVT_3"/>
    <property type="match status" value="1"/>
</dbReference>
<dbReference type="GO" id="GO:0004523">
    <property type="term" value="F:RNA-DNA hybrid ribonuclease activity"/>
    <property type="evidence" value="ECO:0007669"/>
    <property type="project" value="InterPro"/>
</dbReference>
<evidence type="ECO:0000259" key="1">
    <source>
        <dbReference type="PROSITE" id="PS50879"/>
    </source>
</evidence>
<dbReference type="InterPro" id="IPR036397">
    <property type="entry name" value="RNaseH_sf"/>
</dbReference>